<evidence type="ECO:0000313" key="1">
    <source>
        <dbReference type="EMBL" id="KAF7835222.1"/>
    </source>
</evidence>
<dbReference type="Proteomes" id="UP000634136">
    <property type="component" value="Unassembled WGS sequence"/>
</dbReference>
<comment type="caution">
    <text evidence="1">The sequence shown here is derived from an EMBL/GenBank/DDBJ whole genome shotgun (WGS) entry which is preliminary data.</text>
</comment>
<proteinExistence type="predicted"/>
<gene>
    <name evidence="1" type="ORF">G2W53_010081</name>
</gene>
<organism evidence="1 2">
    <name type="scientific">Senna tora</name>
    <dbReference type="NCBI Taxonomy" id="362788"/>
    <lineage>
        <taxon>Eukaryota</taxon>
        <taxon>Viridiplantae</taxon>
        <taxon>Streptophyta</taxon>
        <taxon>Embryophyta</taxon>
        <taxon>Tracheophyta</taxon>
        <taxon>Spermatophyta</taxon>
        <taxon>Magnoliopsida</taxon>
        <taxon>eudicotyledons</taxon>
        <taxon>Gunneridae</taxon>
        <taxon>Pentapetalae</taxon>
        <taxon>rosids</taxon>
        <taxon>fabids</taxon>
        <taxon>Fabales</taxon>
        <taxon>Fabaceae</taxon>
        <taxon>Caesalpinioideae</taxon>
        <taxon>Cassia clade</taxon>
        <taxon>Senna</taxon>
    </lineage>
</organism>
<protein>
    <submittedName>
        <fullName evidence="1">Putative ribonuclease H protein</fullName>
    </submittedName>
</protein>
<name>A0A834WZ02_9FABA</name>
<reference evidence="1" key="1">
    <citation type="submission" date="2020-09" db="EMBL/GenBank/DDBJ databases">
        <title>Genome-Enabled Discovery of Anthraquinone Biosynthesis in Senna tora.</title>
        <authorList>
            <person name="Kang S.-H."/>
            <person name="Pandey R.P."/>
            <person name="Lee C.-M."/>
            <person name="Sim J.-S."/>
            <person name="Jeong J.-T."/>
            <person name="Choi B.-S."/>
            <person name="Jung M."/>
            <person name="Ginzburg D."/>
            <person name="Zhao K."/>
            <person name="Won S.Y."/>
            <person name="Oh T.-J."/>
            <person name="Yu Y."/>
            <person name="Kim N.-H."/>
            <person name="Lee O.R."/>
            <person name="Lee T.-H."/>
            <person name="Bashyal P."/>
            <person name="Kim T.-S."/>
            <person name="Lee W.-H."/>
            <person name="Kawkins C."/>
            <person name="Kim C.-K."/>
            <person name="Kim J.S."/>
            <person name="Ahn B.O."/>
            <person name="Rhee S.Y."/>
            <person name="Sohng J.K."/>
        </authorList>
    </citation>
    <scope>NUCLEOTIDE SEQUENCE</scope>
    <source>
        <tissue evidence="1">Leaf</tissue>
    </source>
</reference>
<evidence type="ECO:0000313" key="2">
    <source>
        <dbReference type="Proteomes" id="UP000634136"/>
    </source>
</evidence>
<accession>A0A834WZ02</accession>
<keyword evidence="2" id="KW-1185">Reference proteome</keyword>
<dbReference type="AlphaFoldDB" id="A0A834WZ02"/>
<dbReference type="EMBL" id="JAAIUW010000004">
    <property type="protein sequence ID" value="KAF7835222.1"/>
    <property type="molecule type" value="Genomic_DNA"/>
</dbReference>
<sequence>MCRGAVTKIASETNKEIAIIITNQATTSSTHNLTPTTSAIHIHFHLVNFGLSPRNHTLLSIRFLSRTMLTILEGNNKTFNSMNYGKNRVNILIPPIVENIIIPPPPQGPGSSGKNDTPIQLKNTQLLRKVQMHPALKIRIKKNRPMARLRHTQPDIAHFRTVSDGMQNIFIPSVAPTAFGTISHVPPPTVLIRKELVLTTEPEERTNTLNRKRAIFRMPSRDFITIKVLKRRHSRSNFHTHMIRNQKLETLPVPITGLNNKLSHFGMNVIDGNRPQSKLTKLPTPRNLAICPELSGFTIIHPPFQPTSNMIPVTHNRLPKPRGSVRSFHRRKEIITTLVLGAKNPSP</sequence>